<keyword evidence="2" id="KW-1185">Reference proteome</keyword>
<reference evidence="1 2" key="1">
    <citation type="journal article" date="2017" name="Genome Biol.">
        <title>New reference genome sequences of hot pepper reveal the massive evolution of plant disease-resistance genes by retroduplication.</title>
        <authorList>
            <person name="Kim S."/>
            <person name="Park J."/>
            <person name="Yeom S.I."/>
            <person name="Kim Y.M."/>
            <person name="Seo E."/>
            <person name="Kim K.T."/>
            <person name="Kim M.S."/>
            <person name="Lee J.M."/>
            <person name="Cheong K."/>
            <person name="Shin H.S."/>
            <person name="Kim S.B."/>
            <person name="Han K."/>
            <person name="Lee J."/>
            <person name="Park M."/>
            <person name="Lee H.A."/>
            <person name="Lee H.Y."/>
            <person name="Lee Y."/>
            <person name="Oh S."/>
            <person name="Lee J.H."/>
            <person name="Choi E."/>
            <person name="Choi E."/>
            <person name="Lee S.E."/>
            <person name="Jeon J."/>
            <person name="Kim H."/>
            <person name="Choi G."/>
            <person name="Song H."/>
            <person name="Lee J."/>
            <person name="Lee S.C."/>
            <person name="Kwon J.K."/>
            <person name="Lee H.Y."/>
            <person name="Koo N."/>
            <person name="Hong Y."/>
            <person name="Kim R.W."/>
            <person name="Kang W.H."/>
            <person name="Huh J.H."/>
            <person name="Kang B.C."/>
            <person name="Yang T.J."/>
            <person name="Lee Y.H."/>
            <person name="Bennetzen J.L."/>
            <person name="Choi D."/>
        </authorList>
    </citation>
    <scope>NUCLEOTIDE SEQUENCE [LARGE SCALE GENOMIC DNA]</scope>
    <source>
        <strain evidence="2">cv. PBC81</strain>
    </source>
</reference>
<organism evidence="1 2">
    <name type="scientific">Capsicum baccatum</name>
    <name type="common">Peruvian pepper</name>
    <dbReference type="NCBI Taxonomy" id="33114"/>
    <lineage>
        <taxon>Eukaryota</taxon>
        <taxon>Viridiplantae</taxon>
        <taxon>Streptophyta</taxon>
        <taxon>Embryophyta</taxon>
        <taxon>Tracheophyta</taxon>
        <taxon>Spermatophyta</taxon>
        <taxon>Magnoliopsida</taxon>
        <taxon>eudicotyledons</taxon>
        <taxon>Gunneridae</taxon>
        <taxon>Pentapetalae</taxon>
        <taxon>asterids</taxon>
        <taxon>lamiids</taxon>
        <taxon>Solanales</taxon>
        <taxon>Solanaceae</taxon>
        <taxon>Solanoideae</taxon>
        <taxon>Capsiceae</taxon>
        <taxon>Capsicum</taxon>
    </lineage>
</organism>
<sequence length="66" mass="7681">MIMEETLDAMNNIFKGQFYVLNLGNKKVEDSTHVAITGELPGLEKWRMTLPKPLRFYVDMWNKYGG</sequence>
<dbReference type="OrthoDB" id="2016285at2759"/>
<protein>
    <submittedName>
        <fullName evidence="1">Uncharacterized protein</fullName>
    </submittedName>
</protein>
<evidence type="ECO:0000313" key="1">
    <source>
        <dbReference type="EMBL" id="PHT50513.1"/>
    </source>
</evidence>
<reference evidence="2" key="2">
    <citation type="journal article" date="2017" name="J. Anim. Genet.">
        <title>Multiple reference genome sequences of hot pepper reveal the massive evolution of plant disease resistance genes by retroduplication.</title>
        <authorList>
            <person name="Kim S."/>
            <person name="Park J."/>
            <person name="Yeom S.-I."/>
            <person name="Kim Y.-M."/>
            <person name="Seo E."/>
            <person name="Kim K.-T."/>
            <person name="Kim M.-S."/>
            <person name="Lee J.M."/>
            <person name="Cheong K."/>
            <person name="Shin H.-S."/>
            <person name="Kim S.-B."/>
            <person name="Han K."/>
            <person name="Lee J."/>
            <person name="Park M."/>
            <person name="Lee H.-A."/>
            <person name="Lee H.-Y."/>
            <person name="Lee Y."/>
            <person name="Oh S."/>
            <person name="Lee J.H."/>
            <person name="Choi E."/>
            <person name="Choi E."/>
            <person name="Lee S.E."/>
            <person name="Jeon J."/>
            <person name="Kim H."/>
            <person name="Choi G."/>
            <person name="Song H."/>
            <person name="Lee J."/>
            <person name="Lee S.-C."/>
            <person name="Kwon J.-K."/>
            <person name="Lee H.-Y."/>
            <person name="Koo N."/>
            <person name="Hong Y."/>
            <person name="Kim R.W."/>
            <person name="Kang W.-H."/>
            <person name="Huh J.H."/>
            <person name="Kang B.-C."/>
            <person name="Yang T.-J."/>
            <person name="Lee Y.-H."/>
            <person name="Bennetzen J.L."/>
            <person name="Choi D."/>
        </authorList>
    </citation>
    <scope>NUCLEOTIDE SEQUENCE [LARGE SCALE GENOMIC DNA]</scope>
    <source>
        <strain evidence="2">cv. PBC81</strain>
    </source>
</reference>
<proteinExistence type="predicted"/>
<dbReference type="AlphaFoldDB" id="A0A2G2WZ71"/>
<dbReference type="Proteomes" id="UP000224567">
    <property type="component" value="Unassembled WGS sequence"/>
</dbReference>
<gene>
    <name evidence="1" type="ORF">CQW23_10260</name>
</gene>
<dbReference type="EMBL" id="MLFT02000004">
    <property type="protein sequence ID" value="PHT50513.1"/>
    <property type="molecule type" value="Genomic_DNA"/>
</dbReference>
<name>A0A2G2WZ71_CAPBA</name>
<evidence type="ECO:0000313" key="2">
    <source>
        <dbReference type="Proteomes" id="UP000224567"/>
    </source>
</evidence>
<accession>A0A2G2WZ71</accession>
<comment type="caution">
    <text evidence="1">The sequence shown here is derived from an EMBL/GenBank/DDBJ whole genome shotgun (WGS) entry which is preliminary data.</text>
</comment>